<dbReference type="EMBL" id="GL832966">
    <property type="protein sequence ID" value="EGD73427.1"/>
    <property type="molecule type" value="Genomic_DNA"/>
</dbReference>
<comment type="similarity">
    <text evidence="4">Belongs to the PanB family.</text>
</comment>
<dbReference type="InterPro" id="IPR008927">
    <property type="entry name" value="6-PGluconate_DH-like_C_sf"/>
</dbReference>
<dbReference type="SUPFAM" id="SSF48179">
    <property type="entry name" value="6-phosphogluconate dehydrogenase C-terminal domain-like"/>
    <property type="match status" value="1"/>
</dbReference>
<evidence type="ECO:0000256" key="12">
    <source>
        <dbReference type="ARBA" id="ARBA00023002"/>
    </source>
</evidence>
<dbReference type="InterPro" id="IPR003700">
    <property type="entry name" value="Pantoate_hydroxy_MeTrfase"/>
</dbReference>
<protein>
    <recommendedName>
        <fullName evidence="8">Pantoate--beta-alanine ligase</fullName>
        <ecNumber evidence="7">2.1.2.11</ecNumber>
        <ecNumber evidence="6">6.3.2.1</ecNumber>
    </recommendedName>
    <alternativeName>
        <fullName evidence="14">Pantoate-activating enzyme</fullName>
    </alternativeName>
    <alternativeName>
        <fullName evidence="13">Pantothenate synthetase</fullName>
    </alternativeName>
</protein>
<dbReference type="KEGG" id="sre:PTSG_12264"/>
<keyword evidence="11" id="KW-0521">NADP</keyword>
<evidence type="ECO:0000256" key="1">
    <source>
        <dbReference type="ARBA" id="ARBA00004990"/>
    </source>
</evidence>
<dbReference type="eggNOG" id="KOG2949">
    <property type="taxonomic scope" value="Eukaryota"/>
</dbReference>
<dbReference type="InterPro" id="IPR003710">
    <property type="entry name" value="ApbA"/>
</dbReference>
<dbReference type="PANTHER" id="PTHR20881:SF0">
    <property type="entry name" value="3-METHYL-2-OXOBUTANOATE HYDROXYMETHYLTRANSFERASE"/>
    <property type="match status" value="1"/>
</dbReference>
<keyword evidence="20" id="KW-0489">Methyltransferase</keyword>
<feature type="compositionally biased region" description="Low complexity" evidence="17">
    <location>
        <begin position="807"/>
        <end position="867"/>
    </location>
</feature>
<dbReference type="NCBIfam" id="NF001452">
    <property type="entry name" value="PRK00311.1"/>
    <property type="match status" value="1"/>
</dbReference>
<comment type="catalytic activity">
    <reaction evidence="16">
        <text>(6R)-5,10-methylene-5,6,7,8-tetrahydrofolate + 3-methyl-2-oxobutanoate + H2O = 2-dehydropantoate + (6S)-5,6,7,8-tetrahydrofolate</text>
        <dbReference type="Rhea" id="RHEA:11824"/>
        <dbReference type="ChEBI" id="CHEBI:11561"/>
        <dbReference type="ChEBI" id="CHEBI:11851"/>
        <dbReference type="ChEBI" id="CHEBI:15377"/>
        <dbReference type="ChEBI" id="CHEBI:15636"/>
        <dbReference type="ChEBI" id="CHEBI:57453"/>
        <dbReference type="EC" id="2.1.2.11"/>
    </reaction>
</comment>
<evidence type="ECO:0000256" key="9">
    <source>
        <dbReference type="ARBA" id="ARBA00022655"/>
    </source>
</evidence>
<dbReference type="Gene3D" id="3.40.50.720">
    <property type="entry name" value="NAD(P)-binding Rossmann-like Domain"/>
    <property type="match status" value="1"/>
</dbReference>
<feature type="region of interest" description="Disordered" evidence="17">
    <location>
        <begin position="804"/>
        <end position="867"/>
    </location>
</feature>
<evidence type="ECO:0000256" key="8">
    <source>
        <dbReference type="ARBA" id="ARBA00015647"/>
    </source>
</evidence>
<feature type="region of interest" description="Disordered" evidence="17">
    <location>
        <begin position="362"/>
        <end position="398"/>
    </location>
</feature>
<evidence type="ECO:0000256" key="7">
    <source>
        <dbReference type="ARBA" id="ARBA00012618"/>
    </source>
</evidence>
<proteinExistence type="inferred from homology"/>
<dbReference type="GeneID" id="16074288"/>
<evidence type="ECO:0000256" key="4">
    <source>
        <dbReference type="ARBA" id="ARBA00008676"/>
    </source>
</evidence>
<keyword evidence="21" id="KW-1185">Reference proteome</keyword>
<dbReference type="InterPro" id="IPR013328">
    <property type="entry name" value="6PGD_dom2"/>
</dbReference>
<dbReference type="Gene3D" id="3.20.20.60">
    <property type="entry name" value="Phosphoenolpyruvate-binding domains"/>
    <property type="match status" value="1"/>
</dbReference>
<dbReference type="InterPro" id="IPR003721">
    <property type="entry name" value="Pantoate_ligase"/>
</dbReference>
<dbReference type="InterPro" id="IPR015813">
    <property type="entry name" value="Pyrv/PenolPyrv_kinase-like_dom"/>
</dbReference>
<dbReference type="InterPro" id="IPR036291">
    <property type="entry name" value="NAD(P)-bd_dom_sf"/>
</dbReference>
<dbReference type="SUPFAM" id="SSF51735">
    <property type="entry name" value="NAD(P)-binding Rossmann-fold domains"/>
    <property type="match status" value="1"/>
</dbReference>
<dbReference type="CDD" id="cd06557">
    <property type="entry name" value="KPHMT-like"/>
    <property type="match status" value="1"/>
</dbReference>
<dbReference type="RefSeq" id="XP_004993709.1">
    <property type="nucleotide sequence ID" value="XM_004993652.1"/>
</dbReference>
<dbReference type="InterPro" id="IPR014729">
    <property type="entry name" value="Rossmann-like_a/b/a_fold"/>
</dbReference>
<evidence type="ECO:0000259" key="19">
    <source>
        <dbReference type="Pfam" id="PF08546"/>
    </source>
</evidence>
<keyword evidence="9" id="KW-0566">Pantothenate biosynthesis</keyword>
<dbReference type="InterPro" id="IPR013752">
    <property type="entry name" value="KPA_reductase"/>
</dbReference>
<keyword evidence="10 20" id="KW-0808">Transferase</keyword>
<dbReference type="InterPro" id="IPR004821">
    <property type="entry name" value="Cyt_trans-like"/>
</dbReference>
<evidence type="ECO:0000256" key="13">
    <source>
        <dbReference type="ARBA" id="ARBA00029902"/>
    </source>
</evidence>
<dbReference type="Pfam" id="PF02558">
    <property type="entry name" value="ApbA"/>
    <property type="match status" value="1"/>
</dbReference>
<comment type="similarity">
    <text evidence="3">Belongs to the ketopantoate reductase family.</text>
</comment>
<dbReference type="Proteomes" id="UP000007799">
    <property type="component" value="Unassembled WGS sequence"/>
</dbReference>
<evidence type="ECO:0000256" key="16">
    <source>
        <dbReference type="ARBA" id="ARBA00049172"/>
    </source>
</evidence>
<dbReference type="GO" id="GO:0003864">
    <property type="term" value="F:3-methyl-2-oxobutanoate hydroxymethyltransferase activity"/>
    <property type="evidence" value="ECO:0007669"/>
    <property type="project" value="UniProtKB-EC"/>
</dbReference>
<dbReference type="GO" id="GO:0008168">
    <property type="term" value="F:methyltransferase activity"/>
    <property type="evidence" value="ECO:0007669"/>
    <property type="project" value="UniProtKB-KW"/>
</dbReference>
<dbReference type="InterPro" id="IPR013332">
    <property type="entry name" value="KPR_N"/>
</dbReference>
<dbReference type="SUPFAM" id="SSF52374">
    <property type="entry name" value="Nucleotidylyl transferase"/>
    <property type="match status" value="1"/>
</dbReference>
<comment type="similarity">
    <text evidence="5">Belongs to the pantothenate synthetase family.</text>
</comment>
<dbReference type="OrthoDB" id="425211at2759"/>
<reference evidence="20" key="1">
    <citation type="submission" date="2009-08" db="EMBL/GenBank/DDBJ databases">
        <title>Annotation of Salpingoeca rosetta.</title>
        <authorList>
            <consortium name="The Broad Institute Genome Sequencing Platform"/>
            <person name="Russ C."/>
            <person name="Cuomo C."/>
            <person name="Burger G."/>
            <person name="Gray M.W."/>
            <person name="Holland P.W.H."/>
            <person name="King N."/>
            <person name="Lang F.B.F."/>
            <person name="Roger A.J."/>
            <person name="Ruiz-Trillo I."/>
            <person name="Young S.K."/>
            <person name="Zeng Q."/>
            <person name="Gargeya S."/>
            <person name="Alvarado L."/>
            <person name="Berlin A."/>
            <person name="Chapman S.B."/>
            <person name="Chen Z."/>
            <person name="Freedman E."/>
            <person name="Gellesch M."/>
            <person name="Goldberg J."/>
            <person name="Griggs A."/>
            <person name="Gujja S."/>
            <person name="Heilman E."/>
            <person name="Heiman D."/>
            <person name="Howarth C."/>
            <person name="Mehta T."/>
            <person name="Neiman D."/>
            <person name="Pearson M."/>
            <person name="Roberts A."/>
            <person name="Saif S."/>
            <person name="Shea T."/>
            <person name="Shenoy N."/>
            <person name="Sisk P."/>
            <person name="Stolte C."/>
            <person name="Sykes S."/>
            <person name="White J."/>
            <person name="Yandava C."/>
            <person name="Haas B."/>
            <person name="Nusbaum C."/>
            <person name="Birren B."/>
        </authorList>
    </citation>
    <scope>NUCLEOTIDE SEQUENCE [LARGE SCALE GENOMIC DNA]</scope>
    <source>
        <strain evidence="20">ATCC 50818</strain>
    </source>
</reference>
<dbReference type="Pfam" id="PF08546">
    <property type="entry name" value="ApbA_C"/>
    <property type="match status" value="1"/>
</dbReference>
<dbReference type="eggNOG" id="KOG3042">
    <property type="taxonomic scope" value="Eukaryota"/>
</dbReference>
<dbReference type="Gene3D" id="1.10.1040.10">
    <property type="entry name" value="N-(1-d-carboxylethyl)-l-norvaline Dehydrogenase, domain 2"/>
    <property type="match status" value="1"/>
</dbReference>
<dbReference type="NCBIfam" id="TIGR00125">
    <property type="entry name" value="cyt_tran_rel"/>
    <property type="match status" value="1"/>
</dbReference>
<dbReference type="GO" id="GO:0015940">
    <property type="term" value="P:pantothenate biosynthetic process"/>
    <property type="evidence" value="ECO:0007669"/>
    <property type="project" value="UniProtKB-UniPathway"/>
</dbReference>
<comment type="pathway">
    <text evidence="1">Cofactor biosynthesis; (R)-pantothenate biosynthesis; (R)-pantothenate from (R)-pantoate and beta-alanine: step 1/1.</text>
</comment>
<evidence type="ECO:0000256" key="14">
    <source>
        <dbReference type="ARBA" id="ARBA00032806"/>
    </source>
</evidence>
<dbReference type="NCBIfam" id="TIGR00745">
    <property type="entry name" value="apbA_panE"/>
    <property type="match status" value="1"/>
</dbReference>
<dbReference type="Gene3D" id="3.40.50.620">
    <property type="entry name" value="HUPs"/>
    <property type="match status" value="1"/>
</dbReference>
<keyword evidence="12" id="KW-0560">Oxidoreductase</keyword>
<dbReference type="CDD" id="cd00560">
    <property type="entry name" value="PanC"/>
    <property type="match status" value="1"/>
</dbReference>
<dbReference type="Pfam" id="PF02569">
    <property type="entry name" value="Pantoate_ligase"/>
    <property type="match status" value="1"/>
</dbReference>
<name>F2UAL1_SALR5</name>
<gene>
    <name evidence="20" type="ORF">PTSG_12264</name>
</gene>
<evidence type="ECO:0000256" key="10">
    <source>
        <dbReference type="ARBA" id="ARBA00022679"/>
    </source>
</evidence>
<comment type="catalytic activity">
    <reaction evidence="15">
        <text>(R)-pantoate + beta-alanine + ATP = (R)-pantothenate + AMP + diphosphate + H(+)</text>
        <dbReference type="Rhea" id="RHEA:10912"/>
        <dbReference type="ChEBI" id="CHEBI:15378"/>
        <dbReference type="ChEBI" id="CHEBI:15980"/>
        <dbReference type="ChEBI" id="CHEBI:29032"/>
        <dbReference type="ChEBI" id="CHEBI:30616"/>
        <dbReference type="ChEBI" id="CHEBI:33019"/>
        <dbReference type="ChEBI" id="CHEBI:57966"/>
        <dbReference type="ChEBI" id="CHEBI:456215"/>
        <dbReference type="EC" id="6.3.2.1"/>
    </reaction>
</comment>
<dbReference type="InterPro" id="IPR040442">
    <property type="entry name" value="Pyrv_kinase-like_dom_sf"/>
</dbReference>
<dbReference type="EC" id="6.3.2.1" evidence="6"/>
<feature type="domain" description="Ketopantoate reductase C-terminal" evidence="19">
    <location>
        <begin position="601"/>
        <end position="721"/>
    </location>
</feature>
<evidence type="ECO:0000256" key="15">
    <source>
        <dbReference type="ARBA" id="ARBA00048258"/>
    </source>
</evidence>
<dbReference type="SUPFAM" id="SSF51621">
    <property type="entry name" value="Phosphoenolpyruvate/pyruvate domain"/>
    <property type="match status" value="1"/>
</dbReference>
<dbReference type="NCBIfam" id="TIGR00018">
    <property type="entry name" value="panC"/>
    <property type="match status" value="1"/>
</dbReference>
<evidence type="ECO:0000256" key="6">
    <source>
        <dbReference type="ARBA" id="ARBA00012219"/>
    </source>
</evidence>
<dbReference type="Gene3D" id="3.30.1300.10">
    <property type="entry name" value="Pantoate-beta-alanine ligase, C-terminal domain"/>
    <property type="match status" value="1"/>
</dbReference>
<evidence type="ECO:0000313" key="21">
    <source>
        <dbReference type="Proteomes" id="UP000007799"/>
    </source>
</evidence>
<dbReference type="EC" id="2.1.2.11" evidence="7"/>
<evidence type="ECO:0000256" key="3">
    <source>
        <dbReference type="ARBA" id="ARBA00007870"/>
    </source>
</evidence>
<dbReference type="PANTHER" id="PTHR20881">
    <property type="entry name" value="3-METHYL-2-OXOBUTANOATE HYDROXYMETHYLTRANSFERASE"/>
    <property type="match status" value="1"/>
</dbReference>
<dbReference type="GO" id="GO:0000287">
    <property type="term" value="F:magnesium ion binding"/>
    <property type="evidence" value="ECO:0007669"/>
    <property type="project" value="TreeGrafter"/>
</dbReference>
<dbReference type="GO" id="GO:0005739">
    <property type="term" value="C:mitochondrion"/>
    <property type="evidence" value="ECO:0007669"/>
    <property type="project" value="TreeGrafter"/>
</dbReference>
<evidence type="ECO:0000256" key="11">
    <source>
        <dbReference type="ARBA" id="ARBA00022857"/>
    </source>
</evidence>
<dbReference type="AlphaFoldDB" id="F2UAL1"/>
<dbReference type="UniPathway" id="UPA00028">
    <property type="reaction ID" value="UER00003"/>
</dbReference>
<dbReference type="InterPro" id="IPR042176">
    <property type="entry name" value="Pantoate_ligase_C"/>
</dbReference>
<dbReference type="FunFam" id="3.20.20.60:FF:000003">
    <property type="entry name" value="3-methyl-2-oxobutanoate hydroxymethyltransferase"/>
    <property type="match status" value="1"/>
</dbReference>
<evidence type="ECO:0000256" key="2">
    <source>
        <dbReference type="ARBA" id="ARBA00005033"/>
    </source>
</evidence>
<comment type="pathway">
    <text evidence="2">Cofactor biosynthesis; (R)-pantothenate biosynthesis; (R)-pantoate from 3-methyl-2-oxobutanoate: step 1/2.</text>
</comment>
<organism evidence="21">
    <name type="scientific">Salpingoeca rosetta (strain ATCC 50818 / BSB-021)</name>
    <dbReference type="NCBI Taxonomy" id="946362"/>
    <lineage>
        <taxon>Eukaryota</taxon>
        <taxon>Choanoflagellata</taxon>
        <taxon>Craspedida</taxon>
        <taxon>Salpingoecidae</taxon>
        <taxon>Salpingoeca</taxon>
    </lineage>
</organism>
<dbReference type="InParanoid" id="F2UAL1"/>
<evidence type="ECO:0000313" key="20">
    <source>
        <dbReference type="EMBL" id="EGD73427.1"/>
    </source>
</evidence>
<dbReference type="HAMAP" id="MF_00156">
    <property type="entry name" value="PanB"/>
    <property type="match status" value="1"/>
</dbReference>
<feature type="compositionally biased region" description="Polar residues" evidence="17">
    <location>
        <begin position="382"/>
        <end position="398"/>
    </location>
</feature>
<dbReference type="GO" id="GO:0032259">
    <property type="term" value="P:methylation"/>
    <property type="evidence" value="ECO:0007669"/>
    <property type="project" value="UniProtKB-KW"/>
</dbReference>
<dbReference type="Pfam" id="PF02548">
    <property type="entry name" value="Pantoate_transf"/>
    <property type="match status" value="1"/>
</dbReference>
<evidence type="ECO:0000256" key="5">
    <source>
        <dbReference type="ARBA" id="ARBA00009256"/>
    </source>
</evidence>
<dbReference type="GO" id="GO:0004592">
    <property type="term" value="F:pantoate-beta-alanine ligase activity"/>
    <property type="evidence" value="ECO:0007669"/>
    <property type="project" value="UniProtKB-EC"/>
</dbReference>
<evidence type="ECO:0000256" key="17">
    <source>
        <dbReference type="SAM" id="MobiDB-lite"/>
    </source>
</evidence>
<dbReference type="GO" id="GO:0008677">
    <property type="term" value="F:2-dehydropantoate 2-reductase activity"/>
    <property type="evidence" value="ECO:0007669"/>
    <property type="project" value="InterPro"/>
</dbReference>
<feature type="domain" description="Ketopantoate reductase N-terminal" evidence="18">
    <location>
        <begin position="410"/>
        <end position="567"/>
    </location>
</feature>
<accession>F2UAL1</accession>
<dbReference type="STRING" id="946362.F2UAL1"/>
<dbReference type="NCBIfam" id="TIGR00222">
    <property type="entry name" value="panB"/>
    <property type="match status" value="1"/>
</dbReference>
<dbReference type="HAMAP" id="MF_00158">
    <property type="entry name" value="PanC"/>
    <property type="match status" value="1"/>
</dbReference>
<sequence length="1136" mass="119243">MSVVQRGLQVLLRHAASASTSATVLRSPCVARCLSSTCTSLSASSASSASSPYVPANQRTVVTIPSIHAAYAQGTPLSMITAYDYTSARLAAGAGVDMLLVGDSLGQVMLGYDSTTQVTMHEMVHHCAAVTRALDGAPQQAPHRPLVICDLPFGSYTRPDAAVDNGVRCVKEGRADAVKLEGGVHAPAVIDQVTSLVAAGVPVMGHIGLTPQTASAMGGYHVQGRSEAAALKLLEDAMFLQEAGCFAIVLEMVPGKIAEHITQQLSIPTIGIGAGAGSSGQVLVFHDVVGMFDKFVPKFSKQYAQAGAIIADALRSFHADVQAGAFPTKEHTFLIKSAVLSSFREKAPSVAASAVERARAAVNNGSMGHGHGAGKQGRRSYHSSTRGLDSRGSSSSATVDADLAHEDLNVAVIGGGAMGSLLAARLGETLAHRVFLVTSWQDQIHAIERQGGVQLVDGTASPAAATHTDPVTSRAIVLNAETLSGPPMADVAIVMTKSATTPQAARVARRLLRPNGVVVTLQNGVGNHQALSRELPHHAVVAGVTTDGARIERPGRVVHTGRGDTLIAGGGDVHAAQLVTALLSSAGFACKQIDDQRAMNSVVWGKLLINCAINPITAIMDVPNGQLLESSEALSIIEDVVAEVMAVAERKGIVIPFEDPLDQVHTVLRNTAPNFSSMLADVRRGVATEIDYINGHVVKEGKAMRVRTPMNASLLHGVKALSNAKATAASTVALEPVMPQMPPLGHMPIPTVFQQAPTAADRPPLSSSAPATAASALAGDAASASSPLVLHTIEQMRAFRTHLHHQSNSNSTNSNSTNSNSTNSNSTTNSNSNSTSSNSNSGNSNSSNSSNSNSNHNSTTTAATTTNPIHGERVVGFVPTMGCLHQGHLGLVEQSLQECDTTVVSVFVNALQFAAHEDLDTYPRTLEEDVAVLSRMGVHAIFAPSTRVMYPHGPPNARVVIENATRLAEGQSRPHFFDGVATVVAKLFNIVRPAVAYFGQKDAQQCATIRSLVRDLNFDVDLRVLPTAREPDGLAMSSRNVRLPPELRPKAVALSQSLSAARQAYERGERSPPRLKQEALAVLRQVPELAVHYVDVADATTMEPLVDWPIEGDSQRVCISVAATLGGVRLIDNIVL</sequence>
<evidence type="ECO:0000259" key="18">
    <source>
        <dbReference type="Pfam" id="PF02558"/>
    </source>
</evidence>